<dbReference type="EMBL" id="FOJU01000002">
    <property type="protein sequence ID" value="SFA89033.1"/>
    <property type="molecule type" value="Genomic_DNA"/>
</dbReference>
<dbReference type="InterPro" id="IPR036366">
    <property type="entry name" value="PGBDSf"/>
</dbReference>
<dbReference type="SUPFAM" id="SSF47090">
    <property type="entry name" value="PGBD-like"/>
    <property type="match status" value="1"/>
</dbReference>
<dbReference type="AlphaFoldDB" id="A0A1I0WM02"/>
<dbReference type="Proteomes" id="UP000198796">
    <property type="component" value="Unassembled WGS sequence"/>
</dbReference>
<evidence type="ECO:0000313" key="2">
    <source>
        <dbReference type="EMBL" id="SFA89033.1"/>
    </source>
</evidence>
<evidence type="ECO:0000259" key="1">
    <source>
        <dbReference type="Pfam" id="PF01471"/>
    </source>
</evidence>
<gene>
    <name evidence="2" type="ORF">SAMN05421688_1513</name>
</gene>
<feature type="domain" description="Peptidoglycan binding-like" evidence="1">
    <location>
        <begin position="117"/>
        <end position="164"/>
    </location>
</feature>
<dbReference type="Gene3D" id="1.10.101.10">
    <property type="entry name" value="PGBD-like superfamily/PGBD"/>
    <property type="match status" value="1"/>
</dbReference>
<evidence type="ECO:0000313" key="3">
    <source>
        <dbReference type="Proteomes" id="UP000198796"/>
    </source>
</evidence>
<dbReference type="InterPro" id="IPR036365">
    <property type="entry name" value="PGBD-like_sf"/>
</dbReference>
<dbReference type="Pfam" id="PF01471">
    <property type="entry name" value="PG_binding_1"/>
    <property type="match status" value="1"/>
</dbReference>
<sequence length="587" mass="60670">MARLKFIVNSLRFNREAPVAPIIEFLNPTARNRGRFIPLVVDQFEGQIMVSKSVIGMAVAAGVALAPVQQAAADGADIVGGIIGGMIGGAIMNNQRQQPRTQTRTVYRTAKPSPARAQTRELQTSLNYFGFPAGSPDGVMGSRTRSAVSSYQAFMAFPVTGTLNEYERSVLVGAYHRGTSGAADAMRLVSTSPLGAKALLKAQRDIMSGGTVAAVEVPKAGYSGLPIEVSQAVDEVAESSDPSAEQLLQRSGFIQLADLNGDGRTDYILDTSYSGSSYWCGANQCQTMVFVSTSNGYARNNMLASNPVPANFSCSGATCSIAQTPIPAAAPAAPMPTPAPATETPGTVMAALPLLPTTGLASAKPTLGSHCSKVSLLTNANGGFVTLATMGEPMLVLNEQFCLARAFSMEVSDQMGQALQGVSAAQVAQMCGQYGPALKPYAASIAIKPRDEVLRDVGAFVLNSGLDAAQLSGTAKICLGTGYRTEDMDVAIGSALLLSAMGEAPYGELLGHHLALGFGAPERADMATAWYDGATSAISGGAAAVFAPGQPERVNLIQAAAVQLGGGGTMPQPVEASVGLPTFQISE</sequence>
<organism evidence="2 3">
    <name type="scientific">Poseidonocella pacifica</name>
    <dbReference type="NCBI Taxonomy" id="871651"/>
    <lineage>
        <taxon>Bacteria</taxon>
        <taxon>Pseudomonadati</taxon>
        <taxon>Pseudomonadota</taxon>
        <taxon>Alphaproteobacteria</taxon>
        <taxon>Rhodobacterales</taxon>
        <taxon>Roseobacteraceae</taxon>
        <taxon>Poseidonocella</taxon>
    </lineage>
</organism>
<dbReference type="STRING" id="871651.SAMN05421688_1513"/>
<protein>
    <submittedName>
        <fullName evidence="2">Putative peptidoglycan binding domain-containing protein</fullName>
    </submittedName>
</protein>
<name>A0A1I0WM02_9RHOB</name>
<dbReference type="InterPro" id="IPR002477">
    <property type="entry name" value="Peptidoglycan-bd-like"/>
</dbReference>
<keyword evidence="3" id="KW-1185">Reference proteome</keyword>
<reference evidence="2 3" key="1">
    <citation type="submission" date="2016-10" db="EMBL/GenBank/DDBJ databases">
        <authorList>
            <person name="de Groot N.N."/>
        </authorList>
    </citation>
    <scope>NUCLEOTIDE SEQUENCE [LARGE SCALE GENOMIC DNA]</scope>
    <source>
        <strain evidence="2 3">DSM 29316</strain>
    </source>
</reference>
<proteinExistence type="predicted"/>
<accession>A0A1I0WM02</accession>